<evidence type="ECO:0000313" key="3">
    <source>
        <dbReference type="Proteomes" id="UP000671960"/>
    </source>
</evidence>
<keyword evidence="3" id="KW-1185">Reference proteome</keyword>
<protein>
    <submittedName>
        <fullName evidence="2">Uncharacterized protein</fullName>
    </submittedName>
</protein>
<feature type="signal peptide" evidence="1">
    <location>
        <begin position="1"/>
        <end position="21"/>
    </location>
</feature>
<evidence type="ECO:0000313" key="2">
    <source>
        <dbReference type="EMBL" id="QTF07907.1"/>
    </source>
</evidence>
<dbReference type="EMBL" id="CP050854">
    <property type="protein sequence ID" value="QTF07907.1"/>
    <property type="molecule type" value="Genomic_DNA"/>
</dbReference>
<dbReference type="Proteomes" id="UP000671960">
    <property type="component" value="Chromosome"/>
</dbReference>
<accession>A0ABX7UTJ7</accession>
<sequence length="236" mass="26593">MKKFKFIAILSLLASTAPAFAEISFDGTWQGEVLGGDNGLSKSTFTITLSQIENSLTGRYCYVGRSGNKTDCSIDADNIHGIVKSDTLAALHFYSDIHGEEGEIELSRNENEIEWKIKSEPATSRYYYPRTYVLDKSLSKDDSSVRRTLKTKDFTITIINYCGGFYKKCDDTSYIGIRNSDKKTIILNGKTFSRDEISGYEFKNKNIIYRVNINDASIEIIQNSKTLNKQSGTWIS</sequence>
<reference evidence="2 3" key="1">
    <citation type="submission" date="2020-03" db="EMBL/GenBank/DDBJ databases">
        <authorList>
            <person name="Bakhshi Ganjeh M."/>
        </authorList>
    </citation>
    <scope>NUCLEOTIDE SEQUENCE [LARGE SCALE GENOMIC DNA]</scope>
    <source>
        <strain evidence="3">Iran 50</strain>
    </source>
</reference>
<feature type="chain" id="PRO_5045265870" evidence="1">
    <location>
        <begin position="22"/>
        <end position="236"/>
    </location>
</feature>
<dbReference type="RefSeq" id="WP_208230530.1">
    <property type="nucleotide sequence ID" value="NZ_CP050854.1"/>
</dbReference>
<proteinExistence type="predicted"/>
<keyword evidence="1" id="KW-0732">Signal</keyword>
<name>A0ABX7UTJ7_9GAMM</name>
<evidence type="ECO:0000256" key="1">
    <source>
        <dbReference type="SAM" id="SignalP"/>
    </source>
</evidence>
<gene>
    <name evidence="2" type="ORF">HC231_08155</name>
</gene>
<organism evidence="2 3">
    <name type="scientific">Brenneria izadpanahii</name>
    <dbReference type="NCBI Taxonomy" id="2722756"/>
    <lineage>
        <taxon>Bacteria</taxon>
        <taxon>Pseudomonadati</taxon>
        <taxon>Pseudomonadota</taxon>
        <taxon>Gammaproteobacteria</taxon>
        <taxon>Enterobacterales</taxon>
        <taxon>Pectobacteriaceae</taxon>
        <taxon>Brenneria</taxon>
    </lineage>
</organism>